<dbReference type="InterPro" id="IPR003691">
    <property type="entry name" value="FluC"/>
</dbReference>
<feature type="transmembrane region" description="Helical" evidence="9">
    <location>
        <begin position="127"/>
        <end position="149"/>
    </location>
</feature>
<evidence type="ECO:0000256" key="6">
    <source>
        <dbReference type="ARBA" id="ARBA00023136"/>
    </source>
</evidence>
<dbReference type="AlphaFoldDB" id="A0A1E3NPA1"/>
<protein>
    <recommendedName>
        <fullName evidence="12">Fluoride export protein 1</fullName>
    </recommendedName>
</protein>
<feature type="transmembrane region" description="Helical" evidence="9">
    <location>
        <begin position="207"/>
        <end position="230"/>
    </location>
</feature>
<evidence type="ECO:0000256" key="3">
    <source>
        <dbReference type="ARBA" id="ARBA00022475"/>
    </source>
</evidence>
<keyword evidence="11" id="KW-1185">Reference proteome</keyword>
<dbReference type="Proteomes" id="UP000094455">
    <property type="component" value="Unassembled WGS sequence"/>
</dbReference>
<keyword evidence="5 9" id="KW-1133">Transmembrane helix</keyword>
<dbReference type="Pfam" id="PF02537">
    <property type="entry name" value="CRCB"/>
    <property type="match status" value="1"/>
</dbReference>
<proteinExistence type="inferred from homology"/>
<comment type="catalytic activity">
    <reaction evidence="8">
        <text>fluoride(in) = fluoride(out)</text>
        <dbReference type="Rhea" id="RHEA:76159"/>
        <dbReference type="ChEBI" id="CHEBI:17051"/>
    </reaction>
    <physiologicalReaction direction="left-to-right" evidence="8">
        <dbReference type="Rhea" id="RHEA:76160"/>
    </physiologicalReaction>
</comment>
<dbReference type="OrthoDB" id="409792at2759"/>
<evidence type="ECO:0000256" key="2">
    <source>
        <dbReference type="ARBA" id="ARBA00004651"/>
    </source>
</evidence>
<evidence type="ECO:0000313" key="10">
    <source>
        <dbReference type="EMBL" id="ODQ47373.1"/>
    </source>
</evidence>
<sequence length="418" mass="46529">MTQGQASSRDTVTNDNGSETVNATSLVHTLSAASVASTIRDEIASTIHPSDTKQEKLVENEVTPFQLEFWKPQNIMSVEDTPFSNRYLVTLMVLAFSVPGNLARISLQGLTKYENSYINYSGGTVVWVNFAASFVMSWCNHSLGFWSHVLEGTEKSSMKQLALHTGLTGGFCGSFSTLSSALIEIFFKTIDIVQLPLPNNGYRVMEFFASSLVTFSLPFFGHILGRQFALAFDTYVVPRFSQFITYKNIRIFELTCGFVGIAALIANLVLTCTLSVGYWYKESYSFAILMGAFGALLRFKLSAFNGRFFAPWFPTGTLMANLIGCLLIAVINLLVTGYKSSTTDSLLISNKVHRFILKGFSLGFCGALTTMSSFVNELYNLNHPKLQHIYFWATFTPCFIFILLIDGSYAWTRGFQHN</sequence>
<reference evidence="10 11" key="1">
    <citation type="journal article" date="2016" name="Proc. Natl. Acad. Sci. U.S.A.">
        <title>Comparative genomics of biotechnologically important yeasts.</title>
        <authorList>
            <person name="Riley R."/>
            <person name="Haridas S."/>
            <person name="Wolfe K.H."/>
            <person name="Lopes M.R."/>
            <person name="Hittinger C.T."/>
            <person name="Goeker M."/>
            <person name="Salamov A.A."/>
            <person name="Wisecaver J.H."/>
            <person name="Long T.M."/>
            <person name="Calvey C.H."/>
            <person name="Aerts A.L."/>
            <person name="Barry K.W."/>
            <person name="Choi C."/>
            <person name="Clum A."/>
            <person name="Coughlan A.Y."/>
            <person name="Deshpande S."/>
            <person name="Douglass A.P."/>
            <person name="Hanson S.J."/>
            <person name="Klenk H.-P."/>
            <person name="LaButti K.M."/>
            <person name="Lapidus A."/>
            <person name="Lindquist E.A."/>
            <person name="Lipzen A.M."/>
            <person name="Meier-Kolthoff J.P."/>
            <person name="Ohm R.A."/>
            <person name="Otillar R.P."/>
            <person name="Pangilinan J.L."/>
            <person name="Peng Y."/>
            <person name="Rokas A."/>
            <person name="Rosa C.A."/>
            <person name="Scheuner C."/>
            <person name="Sibirny A.A."/>
            <person name="Slot J.C."/>
            <person name="Stielow J.B."/>
            <person name="Sun H."/>
            <person name="Kurtzman C.P."/>
            <person name="Blackwell M."/>
            <person name="Grigoriev I.V."/>
            <person name="Jeffries T.W."/>
        </authorList>
    </citation>
    <scope>NUCLEOTIDE SEQUENCE [LARGE SCALE GENOMIC DNA]</scope>
    <source>
        <strain evidence="10 11">NRRL Y-2026</strain>
    </source>
</reference>
<feature type="transmembrane region" description="Helical" evidence="9">
    <location>
        <begin position="161"/>
        <end position="187"/>
    </location>
</feature>
<dbReference type="GO" id="GO:1903425">
    <property type="term" value="F:fluoride transmembrane transporter activity"/>
    <property type="evidence" value="ECO:0007669"/>
    <property type="project" value="TreeGrafter"/>
</dbReference>
<evidence type="ECO:0000256" key="7">
    <source>
        <dbReference type="ARBA" id="ARBA00035120"/>
    </source>
</evidence>
<evidence type="ECO:0000256" key="8">
    <source>
        <dbReference type="ARBA" id="ARBA00035585"/>
    </source>
</evidence>
<organism evidence="10 11">
    <name type="scientific">Pichia membranifaciens NRRL Y-2026</name>
    <dbReference type="NCBI Taxonomy" id="763406"/>
    <lineage>
        <taxon>Eukaryota</taxon>
        <taxon>Fungi</taxon>
        <taxon>Dikarya</taxon>
        <taxon>Ascomycota</taxon>
        <taxon>Saccharomycotina</taxon>
        <taxon>Pichiomycetes</taxon>
        <taxon>Pichiales</taxon>
        <taxon>Pichiaceae</taxon>
        <taxon>Pichia</taxon>
    </lineage>
</organism>
<dbReference type="GeneID" id="30180613"/>
<evidence type="ECO:0000256" key="1">
    <source>
        <dbReference type="ARBA" id="ARBA00002598"/>
    </source>
</evidence>
<comment type="similarity">
    <text evidence="7">Belongs to the fluoride channel Fluc/FEX (TC 1.A.43) family.</text>
</comment>
<accession>A0A1E3NPA1</accession>
<keyword evidence="6 9" id="KW-0472">Membrane</keyword>
<evidence type="ECO:0000256" key="4">
    <source>
        <dbReference type="ARBA" id="ARBA00022692"/>
    </source>
</evidence>
<feature type="transmembrane region" description="Helical" evidence="9">
    <location>
        <begin position="251"/>
        <end position="278"/>
    </location>
</feature>
<dbReference type="PANTHER" id="PTHR28259">
    <property type="entry name" value="FLUORIDE EXPORT PROTEIN 1-RELATED"/>
    <property type="match status" value="1"/>
</dbReference>
<feature type="transmembrane region" description="Helical" evidence="9">
    <location>
        <begin position="313"/>
        <end position="335"/>
    </location>
</feature>
<evidence type="ECO:0008006" key="12">
    <source>
        <dbReference type="Google" id="ProtNLM"/>
    </source>
</evidence>
<dbReference type="RefSeq" id="XP_019018486.1">
    <property type="nucleotide sequence ID" value="XM_019163926.1"/>
</dbReference>
<evidence type="ECO:0000313" key="11">
    <source>
        <dbReference type="Proteomes" id="UP000094455"/>
    </source>
</evidence>
<dbReference type="GO" id="GO:0005886">
    <property type="term" value="C:plasma membrane"/>
    <property type="evidence" value="ECO:0007669"/>
    <property type="project" value="UniProtKB-SubCell"/>
</dbReference>
<keyword evidence="4 9" id="KW-0812">Transmembrane</keyword>
<feature type="transmembrane region" description="Helical" evidence="9">
    <location>
        <begin position="284"/>
        <end position="301"/>
    </location>
</feature>
<keyword evidence="3" id="KW-1003">Cell membrane</keyword>
<gene>
    <name evidence="10" type="ORF">PICMEDRAFT_71449</name>
</gene>
<evidence type="ECO:0000256" key="5">
    <source>
        <dbReference type="ARBA" id="ARBA00022989"/>
    </source>
</evidence>
<name>A0A1E3NPA1_9ASCO</name>
<feature type="transmembrane region" description="Helical" evidence="9">
    <location>
        <begin position="389"/>
        <end position="411"/>
    </location>
</feature>
<evidence type="ECO:0000256" key="9">
    <source>
        <dbReference type="SAM" id="Phobius"/>
    </source>
</evidence>
<comment type="function">
    <text evidence="1">Fluoride channel required for the rapid expulsion of cytoplasmic fluoride.</text>
</comment>
<dbReference type="EMBL" id="KV454002">
    <property type="protein sequence ID" value="ODQ47373.1"/>
    <property type="molecule type" value="Genomic_DNA"/>
</dbReference>
<dbReference type="STRING" id="763406.A0A1E3NPA1"/>
<feature type="transmembrane region" description="Helical" evidence="9">
    <location>
        <begin position="355"/>
        <end position="377"/>
    </location>
</feature>
<comment type="subcellular location">
    <subcellularLocation>
        <location evidence="2">Cell membrane</location>
        <topology evidence="2">Multi-pass membrane protein</topology>
    </subcellularLocation>
</comment>
<dbReference type="PANTHER" id="PTHR28259:SF1">
    <property type="entry name" value="FLUORIDE EXPORT PROTEIN 1-RELATED"/>
    <property type="match status" value="1"/>
</dbReference>